<keyword evidence="2" id="KW-0347">Helicase</keyword>
<dbReference type="InterPro" id="IPR011604">
    <property type="entry name" value="PDDEXK-like_dom_sf"/>
</dbReference>
<dbReference type="EMBL" id="JAUMVS010000412">
    <property type="protein sequence ID" value="MDO4842999.1"/>
    <property type="molecule type" value="Genomic_DNA"/>
</dbReference>
<evidence type="ECO:0000313" key="5">
    <source>
        <dbReference type="EMBL" id="MDO4842999.1"/>
    </source>
</evidence>
<dbReference type="Gene3D" id="3.90.320.10">
    <property type="match status" value="1"/>
</dbReference>
<dbReference type="Proteomes" id="UP001168575">
    <property type="component" value="Unassembled WGS sequence"/>
</dbReference>
<dbReference type="InterPro" id="IPR038726">
    <property type="entry name" value="PDDEXK_AddAB-type"/>
</dbReference>
<keyword evidence="3" id="KW-0234">DNA repair</keyword>
<feature type="domain" description="PD-(D/E)XK endonuclease-like" evidence="4">
    <location>
        <begin position="31"/>
        <end position="290"/>
    </location>
</feature>
<evidence type="ECO:0000256" key="3">
    <source>
        <dbReference type="ARBA" id="ARBA00023204"/>
    </source>
</evidence>
<evidence type="ECO:0000256" key="1">
    <source>
        <dbReference type="ARBA" id="ARBA00022763"/>
    </source>
</evidence>
<keyword evidence="2" id="KW-0378">Hydrolase</keyword>
<sequence length="322" mass="36462">KTPREVKRLGVFDAVDDKSLREMTCRAAEQYISEELNDFQEKSPRFVYLFRRLCADVWRVVEDMAAELRRSDFEPLDFELDFSKAGDIPPVELGGGEDSLTLTGVADRVDGWYHDGKLYIRVVDYKTGRKEFSMSDVWYGMGLQMLLYLFALEANGAGRYDCEIVPAGVMYVPARSRILPMTRDADDGSIESRRMKELRRSGLVLDDAELIEAWEHGSDKKYIPVRFRSGKPSANTLAGAERLGLLGRHIKKELTGMARQLRMGSIAADPFYRSQQENACLNCDYLAACHFADGENGESCRYMPKLSAEKVWALMEEGDDNG</sequence>
<gene>
    <name evidence="5" type="ORF">Q3982_10015</name>
</gene>
<name>A0AA43UBN4_9ACTN</name>
<dbReference type="GO" id="GO:0004386">
    <property type="term" value="F:helicase activity"/>
    <property type="evidence" value="ECO:0007669"/>
    <property type="project" value="UniProtKB-KW"/>
</dbReference>
<dbReference type="Pfam" id="PF12705">
    <property type="entry name" value="PDDEXK_1"/>
    <property type="match status" value="1"/>
</dbReference>
<dbReference type="GO" id="GO:0006281">
    <property type="term" value="P:DNA repair"/>
    <property type="evidence" value="ECO:0007669"/>
    <property type="project" value="UniProtKB-KW"/>
</dbReference>
<evidence type="ECO:0000259" key="4">
    <source>
        <dbReference type="Pfam" id="PF12705"/>
    </source>
</evidence>
<comment type="caution">
    <text evidence="5">The sequence shown here is derived from an EMBL/GenBank/DDBJ whole genome shotgun (WGS) entry which is preliminary data.</text>
</comment>
<feature type="non-terminal residue" evidence="5">
    <location>
        <position position="1"/>
    </location>
</feature>
<protein>
    <submittedName>
        <fullName evidence="5">PD-(D/E)XK nuclease family protein</fullName>
    </submittedName>
</protein>
<proteinExistence type="predicted"/>
<organism evidence="5 6">
    <name type="scientific">Phoenicibacter congonensis</name>
    <dbReference type="NCBI Taxonomy" id="1944646"/>
    <lineage>
        <taxon>Bacteria</taxon>
        <taxon>Bacillati</taxon>
        <taxon>Actinomycetota</taxon>
        <taxon>Coriobacteriia</taxon>
        <taxon>Eggerthellales</taxon>
        <taxon>Eggerthellaceae</taxon>
        <taxon>Phoenicibacter</taxon>
    </lineage>
</organism>
<accession>A0AA43UBN4</accession>
<keyword evidence="6" id="KW-1185">Reference proteome</keyword>
<evidence type="ECO:0000313" key="6">
    <source>
        <dbReference type="Proteomes" id="UP001168575"/>
    </source>
</evidence>
<keyword evidence="1" id="KW-0227">DNA damage</keyword>
<evidence type="ECO:0000256" key="2">
    <source>
        <dbReference type="ARBA" id="ARBA00022806"/>
    </source>
</evidence>
<keyword evidence="2" id="KW-0547">Nucleotide-binding</keyword>
<reference evidence="5" key="1">
    <citation type="submission" date="2023-07" db="EMBL/GenBank/DDBJ databases">
        <title>Between Cages and Wild: Unraveling the Impact of Captivity on Animal Microbiomes and Antimicrobial Resistance.</title>
        <authorList>
            <person name="Schmartz G.P."/>
            <person name="Rehner J."/>
            <person name="Schuff M.J."/>
            <person name="Becker S.L."/>
            <person name="Kravczyk M."/>
            <person name="Gurevich A."/>
            <person name="Francke R."/>
            <person name="Mueller R."/>
            <person name="Keller V."/>
            <person name="Keller A."/>
        </authorList>
    </citation>
    <scope>NUCLEOTIDE SEQUENCE</scope>
    <source>
        <strain evidence="5">S12M_St_49</strain>
    </source>
</reference>
<dbReference type="AlphaFoldDB" id="A0AA43UBN4"/>
<keyword evidence="2" id="KW-0067">ATP-binding</keyword>